<dbReference type="HAMAP" id="MF_01054">
    <property type="entry name" value="UPF0237"/>
    <property type="match status" value="1"/>
</dbReference>
<gene>
    <name evidence="3" type="ordered locus">Hore_14440</name>
</gene>
<dbReference type="InterPro" id="IPR022986">
    <property type="entry name" value="UPF0237_ACT"/>
</dbReference>
<dbReference type="OrthoDB" id="9803078at2"/>
<dbReference type="Gene3D" id="3.30.70.260">
    <property type="match status" value="1"/>
</dbReference>
<accession>B8CY24</accession>
<dbReference type="AlphaFoldDB" id="B8CY24"/>
<dbReference type="CDD" id="cd04872">
    <property type="entry name" value="ACT_1ZPV"/>
    <property type="match status" value="1"/>
</dbReference>
<protein>
    <recommendedName>
        <fullName evidence="1">UPF0237 protein Hore_14440</fullName>
    </recommendedName>
</protein>
<dbReference type="Pfam" id="PF13740">
    <property type="entry name" value="ACT_6"/>
    <property type="match status" value="1"/>
</dbReference>
<dbReference type="InterPro" id="IPR045865">
    <property type="entry name" value="ACT-like_dom_sf"/>
</dbReference>
<dbReference type="FunFam" id="3.30.70.260:FF:000032">
    <property type="entry name" value="UPF0237 protein SP_0238"/>
    <property type="match status" value="1"/>
</dbReference>
<dbReference type="PANTHER" id="PTHR34875:SF6">
    <property type="entry name" value="UPF0237 PROTEIN MJ1558"/>
    <property type="match status" value="1"/>
</dbReference>
<evidence type="ECO:0000313" key="3">
    <source>
        <dbReference type="EMBL" id="ACL70193.1"/>
    </source>
</evidence>
<dbReference type="Proteomes" id="UP000000719">
    <property type="component" value="Chromosome"/>
</dbReference>
<reference evidence="3 4" key="1">
    <citation type="journal article" date="2009" name="PLoS ONE">
        <title>Genome analysis of the anaerobic thermohalophilic bacterium Halothermothrix orenii.</title>
        <authorList>
            <person name="Mavromatis K."/>
            <person name="Ivanova N."/>
            <person name="Anderson I."/>
            <person name="Lykidis A."/>
            <person name="Hooper S.D."/>
            <person name="Sun H."/>
            <person name="Kunin V."/>
            <person name="Lapidus A."/>
            <person name="Hugenholtz P."/>
            <person name="Patel B."/>
            <person name="Kyrpides N.C."/>
        </authorList>
    </citation>
    <scope>NUCLEOTIDE SEQUENCE [LARGE SCALE GENOMIC DNA]</scope>
    <source>
        <strain evidence="4">H 168 / OCM 544 / DSM 9562</strain>
    </source>
</reference>
<dbReference type="HOGENOM" id="CLU_155669_0_1_9"/>
<dbReference type="RefSeq" id="WP_012636376.1">
    <property type="nucleotide sequence ID" value="NC_011899.1"/>
</dbReference>
<dbReference type="PROSITE" id="PS51671">
    <property type="entry name" value="ACT"/>
    <property type="match status" value="1"/>
</dbReference>
<evidence type="ECO:0000313" key="4">
    <source>
        <dbReference type="Proteomes" id="UP000000719"/>
    </source>
</evidence>
<proteinExistence type="inferred from homology"/>
<dbReference type="STRING" id="373903.Hore_14440"/>
<name>B8CY24_HALOH</name>
<dbReference type="eggNOG" id="COG3830">
    <property type="taxonomic scope" value="Bacteria"/>
</dbReference>
<sequence length="89" mass="9920">MQAIITVVGKDKIGIIAGVSQVLADCGVNILDISQTILRDYFTMMMLVDLSRLNTSLEELKDKLDDKGKSLGVSIKLQHEDIFKSMHRI</sequence>
<feature type="domain" description="ACT" evidence="2">
    <location>
        <begin position="4"/>
        <end position="78"/>
    </location>
</feature>
<comment type="similarity">
    <text evidence="1">Belongs to the UPF0237 family.</text>
</comment>
<organism evidence="3 4">
    <name type="scientific">Halothermothrix orenii (strain H 168 / OCM 544 / DSM 9562)</name>
    <dbReference type="NCBI Taxonomy" id="373903"/>
    <lineage>
        <taxon>Bacteria</taxon>
        <taxon>Bacillati</taxon>
        <taxon>Bacillota</taxon>
        <taxon>Clostridia</taxon>
        <taxon>Halanaerobiales</taxon>
        <taxon>Halothermotrichaceae</taxon>
        <taxon>Halothermothrix</taxon>
    </lineage>
</organism>
<dbReference type="InterPro" id="IPR002912">
    <property type="entry name" value="ACT_dom"/>
</dbReference>
<evidence type="ECO:0000256" key="1">
    <source>
        <dbReference type="HAMAP-Rule" id="MF_01054"/>
    </source>
</evidence>
<dbReference type="EMBL" id="CP001098">
    <property type="protein sequence ID" value="ACL70193.1"/>
    <property type="molecule type" value="Genomic_DNA"/>
</dbReference>
<dbReference type="NCBIfam" id="NF001220">
    <property type="entry name" value="PRK00194.1"/>
    <property type="match status" value="1"/>
</dbReference>
<dbReference type="PANTHER" id="PTHR34875">
    <property type="entry name" value="UPF0237 PROTEIN MJ1558"/>
    <property type="match status" value="1"/>
</dbReference>
<keyword evidence="4" id="KW-1185">Reference proteome</keyword>
<dbReference type="InterPro" id="IPR050990">
    <property type="entry name" value="UPF0237/GcvR_regulator"/>
</dbReference>
<dbReference type="KEGG" id="hor:Hore_14440"/>
<evidence type="ECO:0000259" key="2">
    <source>
        <dbReference type="PROSITE" id="PS51671"/>
    </source>
</evidence>
<dbReference type="SUPFAM" id="SSF55021">
    <property type="entry name" value="ACT-like"/>
    <property type="match status" value="1"/>
</dbReference>